<protein>
    <submittedName>
        <fullName evidence="2">N-acetyltransferase</fullName>
    </submittedName>
</protein>
<gene>
    <name evidence="2" type="ORF">GCM10011450_23940</name>
</gene>
<proteinExistence type="predicted"/>
<dbReference type="GO" id="GO:0016747">
    <property type="term" value="F:acyltransferase activity, transferring groups other than amino-acyl groups"/>
    <property type="evidence" value="ECO:0007669"/>
    <property type="project" value="InterPro"/>
</dbReference>
<dbReference type="EMBL" id="BMYS01000019">
    <property type="protein sequence ID" value="GGW93138.1"/>
    <property type="molecule type" value="Genomic_DNA"/>
</dbReference>
<dbReference type="Pfam" id="PF13420">
    <property type="entry name" value="Acetyltransf_4"/>
    <property type="match status" value="1"/>
</dbReference>
<organism evidence="2 3">
    <name type="scientific">Advenella faeciporci</name>
    <dbReference type="NCBI Taxonomy" id="797535"/>
    <lineage>
        <taxon>Bacteria</taxon>
        <taxon>Pseudomonadati</taxon>
        <taxon>Pseudomonadota</taxon>
        <taxon>Betaproteobacteria</taxon>
        <taxon>Burkholderiales</taxon>
        <taxon>Alcaligenaceae</taxon>
    </lineage>
</organism>
<dbReference type="InterPro" id="IPR016181">
    <property type="entry name" value="Acyl_CoA_acyltransferase"/>
</dbReference>
<keyword evidence="3" id="KW-1185">Reference proteome</keyword>
<dbReference type="AlphaFoldDB" id="A0A918N1C2"/>
<dbReference type="PANTHER" id="PTHR43072">
    <property type="entry name" value="N-ACETYLTRANSFERASE"/>
    <property type="match status" value="1"/>
</dbReference>
<dbReference type="PANTHER" id="PTHR43072:SF8">
    <property type="entry name" value="ACYLTRANSFERASE FABY-RELATED"/>
    <property type="match status" value="1"/>
</dbReference>
<accession>A0A918N1C2</accession>
<reference evidence="2" key="1">
    <citation type="journal article" date="2014" name="Int. J. Syst. Evol. Microbiol.">
        <title>Complete genome sequence of Corynebacterium casei LMG S-19264T (=DSM 44701T), isolated from a smear-ripened cheese.</title>
        <authorList>
            <consortium name="US DOE Joint Genome Institute (JGI-PGF)"/>
            <person name="Walter F."/>
            <person name="Albersmeier A."/>
            <person name="Kalinowski J."/>
            <person name="Ruckert C."/>
        </authorList>
    </citation>
    <scope>NUCLEOTIDE SEQUENCE</scope>
    <source>
        <strain evidence="2">KCTC 23732</strain>
    </source>
</reference>
<evidence type="ECO:0000313" key="2">
    <source>
        <dbReference type="EMBL" id="GGW93138.1"/>
    </source>
</evidence>
<dbReference type="CDD" id="cd04301">
    <property type="entry name" value="NAT_SF"/>
    <property type="match status" value="1"/>
</dbReference>
<dbReference type="PROSITE" id="PS51186">
    <property type="entry name" value="GNAT"/>
    <property type="match status" value="1"/>
</dbReference>
<name>A0A918N1C2_9BURK</name>
<feature type="domain" description="N-acetyltransferase" evidence="1">
    <location>
        <begin position="6"/>
        <end position="169"/>
    </location>
</feature>
<dbReference type="RefSeq" id="WP_189385739.1">
    <property type="nucleotide sequence ID" value="NZ_BAABFY010000048.1"/>
</dbReference>
<dbReference type="Gene3D" id="3.40.630.30">
    <property type="match status" value="1"/>
</dbReference>
<dbReference type="SUPFAM" id="SSF55729">
    <property type="entry name" value="Acyl-CoA N-acyltransferases (Nat)"/>
    <property type="match status" value="1"/>
</dbReference>
<comment type="caution">
    <text evidence="2">The sequence shown here is derived from an EMBL/GenBank/DDBJ whole genome shotgun (WGS) entry which is preliminary data.</text>
</comment>
<dbReference type="Proteomes" id="UP000608345">
    <property type="component" value="Unassembled WGS sequence"/>
</dbReference>
<dbReference type="InterPro" id="IPR000182">
    <property type="entry name" value="GNAT_dom"/>
</dbReference>
<reference evidence="2" key="2">
    <citation type="submission" date="2020-09" db="EMBL/GenBank/DDBJ databases">
        <authorList>
            <person name="Sun Q."/>
            <person name="Kim S."/>
        </authorList>
    </citation>
    <scope>NUCLEOTIDE SEQUENCE</scope>
    <source>
        <strain evidence="2">KCTC 23732</strain>
    </source>
</reference>
<sequence length="180" mass="20297">MQADTCHIRPAQASDITAIQSIYAHHVLYGMATFEETVPDVAEIRQRYDKVIAAGYPYLVALQNNEVVGYCYASAYRPRIAYRFTVENSIYLRHDMGQKGIGSQLLTALIRHCEQGPWRQMIAVIGGTENLASINLHKRHGFTLTGIQPNTGFKHNRWIDTVLMQREIGEGGHTLPKEVN</sequence>
<evidence type="ECO:0000259" key="1">
    <source>
        <dbReference type="PROSITE" id="PS51186"/>
    </source>
</evidence>
<evidence type="ECO:0000313" key="3">
    <source>
        <dbReference type="Proteomes" id="UP000608345"/>
    </source>
</evidence>